<dbReference type="KEGG" id="wvi:Weevi_0439"/>
<evidence type="ECO:0000256" key="2">
    <source>
        <dbReference type="ARBA" id="ARBA00022559"/>
    </source>
</evidence>
<dbReference type="Pfam" id="PF00255">
    <property type="entry name" value="GSHPx"/>
    <property type="match status" value="1"/>
</dbReference>
<accession>F0NYV6</accession>
<keyword evidence="9" id="KW-1185">Reference proteome</keyword>
<gene>
    <name evidence="8" type="ordered locus">Weevi_0439</name>
</gene>
<feature type="domain" description="Thioredoxin" evidence="7">
    <location>
        <begin position="33"/>
        <end position="195"/>
    </location>
</feature>
<reference evidence="8 9" key="1">
    <citation type="journal article" date="2011" name="Stand. Genomic Sci.">
        <title>Complete genome sequence of Weeksella virosa type strain (9751).</title>
        <authorList>
            <person name="Lang E."/>
            <person name="Teshima H."/>
            <person name="Lucas S."/>
            <person name="Lapidus A."/>
            <person name="Hammon N."/>
            <person name="Deshpande S."/>
            <person name="Nolan M."/>
            <person name="Cheng J.F."/>
            <person name="Pitluck S."/>
            <person name="Liolios K."/>
            <person name="Pagani I."/>
            <person name="Mikhailova N."/>
            <person name="Ivanova N."/>
            <person name="Mavromatis K."/>
            <person name="Pati A."/>
            <person name="Tapia R."/>
            <person name="Han C."/>
            <person name="Goodwin L."/>
            <person name="Chen A."/>
            <person name="Palaniappan K."/>
            <person name="Land M."/>
            <person name="Hauser L."/>
            <person name="Chang Y.J."/>
            <person name="Jeffries C.D."/>
            <person name="Brambilla E.M."/>
            <person name="Kopitz M."/>
            <person name="Rohde M."/>
            <person name="Goker M."/>
            <person name="Tindall B.J."/>
            <person name="Detter J.C."/>
            <person name="Woyke T."/>
            <person name="Bristow J."/>
            <person name="Eisen J.A."/>
            <person name="Markowitz V."/>
            <person name="Hugenholtz P."/>
            <person name="Klenk H.P."/>
            <person name="Kyrpides N.C."/>
        </authorList>
    </citation>
    <scope>NUCLEOTIDE SEQUENCE [LARGE SCALE GENOMIC DNA]</scope>
    <source>
        <strain evidence="9">ATCC 43766 / DSM 16922 / JCM 21250 / NBRC 16016 / NCTC 11634 / CL345/78</strain>
    </source>
</reference>
<dbReference type="AlphaFoldDB" id="F0NYV6"/>
<dbReference type="PRINTS" id="PR01011">
    <property type="entry name" value="GLUTPROXDASE"/>
</dbReference>
<dbReference type="PROSITE" id="PS51352">
    <property type="entry name" value="THIOREDOXIN_2"/>
    <property type="match status" value="1"/>
</dbReference>
<evidence type="ECO:0000259" key="7">
    <source>
        <dbReference type="PROSITE" id="PS51352"/>
    </source>
</evidence>
<dbReference type="InterPro" id="IPR013766">
    <property type="entry name" value="Thioredoxin_domain"/>
</dbReference>
<dbReference type="InterPro" id="IPR000889">
    <property type="entry name" value="Glutathione_peroxidase"/>
</dbReference>
<reference evidence="9" key="2">
    <citation type="journal article" date="2011" name="Stand. Genomic Sci.">
        <title>Complete genome sequence of Weeksella virosa type strain (9751T).</title>
        <authorList>
            <person name="Lang E."/>
            <person name="Teshima H."/>
            <person name="Lucas S."/>
            <person name="Lapidus A."/>
            <person name="Hammon N."/>
            <person name="Deshpande S."/>
            <person name="Nolan M."/>
            <person name="Cheng J."/>
            <person name="Pitluck S."/>
            <person name="Liolios K."/>
            <person name="Pagani I."/>
            <person name="Mikhailova N."/>
            <person name="Ivanova N."/>
            <person name="Mavromatis K."/>
            <person name="Pati A."/>
            <person name="Tapia R."/>
            <person name="Han C."/>
            <person name="Goodwin L."/>
            <person name="Chen A."/>
            <person name="Palaniappan K."/>
            <person name="Land M."/>
            <person name="Hauser L."/>
            <person name="Chang Y."/>
            <person name="Jeffries C."/>
            <person name="Brambilla E."/>
            <person name="Kopitz M."/>
            <person name="Rohde M."/>
            <person name="Goker M."/>
            <person name="Tindall B."/>
            <person name="Detter J."/>
            <person name="Woyke T."/>
            <person name="Bristow J."/>
            <person name="Eisen J."/>
            <person name="Markowitz V."/>
            <person name="Hugenholtz P."/>
            <person name="Klenk H."/>
            <person name="Kyrpides N."/>
        </authorList>
    </citation>
    <scope>NUCLEOTIDE SEQUENCE [LARGE SCALE GENOMIC DNA]</scope>
    <source>
        <strain evidence="9">ATCC 43766 / DSM 16922 / JCM 21250 / NBRC 16016 / NCTC 11634 / CL345/78</strain>
    </source>
</reference>
<dbReference type="RefSeq" id="WP_013597550.1">
    <property type="nucleotide sequence ID" value="NC_015144.1"/>
</dbReference>
<evidence type="ECO:0000313" key="8">
    <source>
        <dbReference type="EMBL" id="ADX67158.1"/>
    </source>
</evidence>
<evidence type="ECO:0000256" key="4">
    <source>
        <dbReference type="PIRSR" id="PIRSR000303-1"/>
    </source>
</evidence>
<evidence type="ECO:0000256" key="6">
    <source>
        <dbReference type="SAM" id="SignalP"/>
    </source>
</evidence>
<keyword evidence="6" id="KW-0732">Signal</keyword>
<dbReference type="Gene3D" id="3.40.30.10">
    <property type="entry name" value="Glutaredoxin"/>
    <property type="match status" value="1"/>
</dbReference>
<protein>
    <recommendedName>
        <fullName evidence="5">Glutathione peroxidase</fullName>
    </recommendedName>
</protein>
<dbReference type="InterPro" id="IPR036249">
    <property type="entry name" value="Thioredoxin-like_sf"/>
</dbReference>
<keyword evidence="2 5" id="KW-0575">Peroxidase</keyword>
<dbReference type="OrthoDB" id="9789406at2"/>
<evidence type="ECO:0000256" key="1">
    <source>
        <dbReference type="ARBA" id="ARBA00006926"/>
    </source>
</evidence>
<feature type="signal peptide" evidence="6">
    <location>
        <begin position="1"/>
        <end position="19"/>
    </location>
</feature>
<organism evidence="8 9">
    <name type="scientific">Weeksella virosa (strain ATCC 43766 / DSM 16922 / JCM 21250 / CCUG 30538 / CDC 9751 / IAM 14551 / NBRC 16016 / NCTC 11634 / CL345/78)</name>
    <dbReference type="NCBI Taxonomy" id="865938"/>
    <lineage>
        <taxon>Bacteria</taxon>
        <taxon>Pseudomonadati</taxon>
        <taxon>Bacteroidota</taxon>
        <taxon>Flavobacteriia</taxon>
        <taxon>Flavobacteriales</taxon>
        <taxon>Weeksellaceae</taxon>
        <taxon>Weeksella</taxon>
    </lineage>
</organism>
<evidence type="ECO:0000256" key="5">
    <source>
        <dbReference type="RuleBase" id="RU000499"/>
    </source>
</evidence>
<comment type="similarity">
    <text evidence="1 5">Belongs to the glutathione peroxidase family.</text>
</comment>
<dbReference type="InterPro" id="IPR029759">
    <property type="entry name" value="GPX_AS"/>
</dbReference>
<dbReference type="GO" id="GO:0034599">
    <property type="term" value="P:cellular response to oxidative stress"/>
    <property type="evidence" value="ECO:0007669"/>
    <property type="project" value="TreeGrafter"/>
</dbReference>
<dbReference type="eggNOG" id="COG0386">
    <property type="taxonomic scope" value="Bacteria"/>
</dbReference>
<dbReference type="SUPFAM" id="SSF52833">
    <property type="entry name" value="Thioredoxin-like"/>
    <property type="match status" value="1"/>
</dbReference>
<dbReference type="PANTHER" id="PTHR11592:SF78">
    <property type="entry name" value="GLUTATHIONE PEROXIDASE"/>
    <property type="match status" value="1"/>
</dbReference>
<dbReference type="PIRSF" id="PIRSF000303">
    <property type="entry name" value="Glutathion_perox"/>
    <property type="match status" value="1"/>
</dbReference>
<dbReference type="STRING" id="865938.Weevi_0439"/>
<feature type="chain" id="PRO_5003253610" description="Glutathione peroxidase" evidence="6">
    <location>
        <begin position="20"/>
        <end position="195"/>
    </location>
</feature>
<dbReference type="PROSITE" id="PS51257">
    <property type="entry name" value="PROKAR_LIPOPROTEIN"/>
    <property type="match status" value="1"/>
</dbReference>
<keyword evidence="3 5" id="KW-0560">Oxidoreductase</keyword>
<dbReference type="HOGENOM" id="CLU_029507_1_1_10"/>
<dbReference type="CDD" id="cd00340">
    <property type="entry name" value="GSH_Peroxidase"/>
    <property type="match status" value="1"/>
</dbReference>
<name>F0NYV6_WEEVC</name>
<evidence type="ECO:0000313" key="9">
    <source>
        <dbReference type="Proteomes" id="UP000008641"/>
    </source>
</evidence>
<dbReference type="Proteomes" id="UP000008641">
    <property type="component" value="Chromosome"/>
</dbReference>
<dbReference type="GO" id="GO:0004601">
    <property type="term" value="F:peroxidase activity"/>
    <property type="evidence" value="ECO:0007669"/>
    <property type="project" value="UniProtKB-KW"/>
</dbReference>
<sequence>MLKYGIIGLLSFSFLACNAQNKEISSPKKIENQMTRPTIYQYSFEDINGEAFNFVDLKGKKILIINTASKCGFTSQFETLEKIYKQYKDQNFVIVGFPSDNFLNQEYDDNKKIAEFCQLNYGVTFPMMSKSDVKGKNQNQIFSFLTQKELNGVEDAKVGWNFHKFLINEDGTLETNYPSKVTPDSKEIIGWIEKK</sequence>
<evidence type="ECO:0000256" key="3">
    <source>
        <dbReference type="ARBA" id="ARBA00023002"/>
    </source>
</evidence>
<dbReference type="PANTHER" id="PTHR11592">
    <property type="entry name" value="GLUTATHIONE PEROXIDASE"/>
    <property type="match status" value="1"/>
</dbReference>
<proteinExistence type="inferred from homology"/>
<feature type="active site" evidence="4">
    <location>
        <position position="71"/>
    </location>
</feature>
<dbReference type="PROSITE" id="PS51355">
    <property type="entry name" value="GLUTATHIONE_PEROXID_3"/>
    <property type="match status" value="1"/>
</dbReference>
<dbReference type="PROSITE" id="PS00460">
    <property type="entry name" value="GLUTATHIONE_PEROXID_1"/>
    <property type="match status" value="1"/>
</dbReference>
<dbReference type="EMBL" id="CP002455">
    <property type="protein sequence ID" value="ADX67158.1"/>
    <property type="molecule type" value="Genomic_DNA"/>
</dbReference>